<dbReference type="Proteomes" id="UP000654913">
    <property type="component" value="Chromosome 7"/>
</dbReference>
<sequence length="137" mass="15202">MHLTEAAGFNAEPPHGIISGDTRGSLALEAQRRLFGIARHFNVWVSFELGRSRVTLHTAATQLPSPRANGVRDVFSFLALSENLGPEKAQDAISLRQALDDILKIDNLRPPMILTQCNLMLCINRRLRALNFIISDV</sequence>
<dbReference type="KEGG" id="apuu:APUU_70010S"/>
<evidence type="ECO:0000313" key="7">
    <source>
        <dbReference type="EMBL" id="BCS28440.1"/>
    </source>
</evidence>
<proteinExistence type="predicted"/>
<dbReference type="EMBL" id="AP024449">
    <property type="protein sequence ID" value="BCS28440.1"/>
    <property type="molecule type" value="Genomic_DNA"/>
</dbReference>
<evidence type="ECO:0000256" key="2">
    <source>
        <dbReference type="ARBA" id="ARBA00022833"/>
    </source>
</evidence>
<evidence type="ECO:0000256" key="4">
    <source>
        <dbReference type="ARBA" id="ARBA00023125"/>
    </source>
</evidence>
<gene>
    <name evidence="7" type="ORF">APUU_70010S</name>
</gene>
<keyword evidence="2" id="KW-0862">Zinc</keyword>
<dbReference type="PANTHER" id="PTHR31779:SF5">
    <property type="entry name" value="ZN(II)2CYS6 TRANSCRIPTION FACTOR (EUROFUNG)"/>
    <property type="match status" value="1"/>
</dbReference>
<accession>A0A7R7XVD0</accession>
<protein>
    <submittedName>
        <fullName evidence="7">Uncharacterized protein</fullName>
    </submittedName>
</protein>
<dbReference type="GO" id="GO:0046872">
    <property type="term" value="F:metal ion binding"/>
    <property type="evidence" value="ECO:0007669"/>
    <property type="project" value="UniProtKB-KW"/>
</dbReference>
<evidence type="ECO:0000256" key="3">
    <source>
        <dbReference type="ARBA" id="ARBA00023015"/>
    </source>
</evidence>
<keyword evidence="4" id="KW-0238">DNA-binding</keyword>
<evidence type="ECO:0000313" key="8">
    <source>
        <dbReference type="Proteomes" id="UP000654913"/>
    </source>
</evidence>
<dbReference type="GO" id="GO:0009410">
    <property type="term" value="P:response to xenobiotic stimulus"/>
    <property type="evidence" value="ECO:0007669"/>
    <property type="project" value="TreeGrafter"/>
</dbReference>
<keyword evidence="8" id="KW-1185">Reference proteome</keyword>
<keyword evidence="5" id="KW-0804">Transcription</keyword>
<evidence type="ECO:0000256" key="6">
    <source>
        <dbReference type="ARBA" id="ARBA00023242"/>
    </source>
</evidence>
<keyword evidence="3" id="KW-0805">Transcription regulation</keyword>
<dbReference type="GO" id="GO:0003677">
    <property type="term" value="F:DNA binding"/>
    <property type="evidence" value="ECO:0007669"/>
    <property type="project" value="UniProtKB-KW"/>
</dbReference>
<dbReference type="OrthoDB" id="9986881at2759"/>
<reference evidence="7" key="1">
    <citation type="submission" date="2021-01" db="EMBL/GenBank/DDBJ databases">
        <authorList>
            <consortium name="Aspergillus puulaauensis MK2 genome sequencing consortium"/>
            <person name="Kazuki M."/>
            <person name="Futagami T."/>
        </authorList>
    </citation>
    <scope>NUCLEOTIDE SEQUENCE</scope>
    <source>
        <strain evidence="7">MK2</strain>
    </source>
</reference>
<dbReference type="PANTHER" id="PTHR31779">
    <property type="entry name" value="2-NITROPROPANE DIOXYGENASE FAMILY, PUTATIVE (AFU_ORTHOLOGUE AFUA_2G17430)-RELATED"/>
    <property type="match status" value="1"/>
</dbReference>
<dbReference type="GO" id="GO:0003700">
    <property type="term" value="F:DNA-binding transcription factor activity"/>
    <property type="evidence" value="ECO:0007669"/>
    <property type="project" value="TreeGrafter"/>
</dbReference>
<dbReference type="RefSeq" id="XP_041560626.1">
    <property type="nucleotide sequence ID" value="XM_041694836.1"/>
</dbReference>
<evidence type="ECO:0000256" key="5">
    <source>
        <dbReference type="ARBA" id="ARBA00023163"/>
    </source>
</evidence>
<keyword evidence="6" id="KW-0539">Nucleus</keyword>
<evidence type="ECO:0000256" key="1">
    <source>
        <dbReference type="ARBA" id="ARBA00022723"/>
    </source>
</evidence>
<dbReference type="GeneID" id="64978437"/>
<keyword evidence="1" id="KW-0479">Metal-binding</keyword>
<organism evidence="7 8">
    <name type="scientific">Aspergillus puulaauensis</name>
    <dbReference type="NCBI Taxonomy" id="1220207"/>
    <lineage>
        <taxon>Eukaryota</taxon>
        <taxon>Fungi</taxon>
        <taxon>Dikarya</taxon>
        <taxon>Ascomycota</taxon>
        <taxon>Pezizomycotina</taxon>
        <taxon>Eurotiomycetes</taxon>
        <taxon>Eurotiomycetidae</taxon>
        <taxon>Eurotiales</taxon>
        <taxon>Aspergillaceae</taxon>
        <taxon>Aspergillus</taxon>
    </lineage>
</organism>
<name>A0A7R7XVD0_9EURO</name>
<dbReference type="AlphaFoldDB" id="A0A7R7XVD0"/>
<reference evidence="7" key="2">
    <citation type="submission" date="2021-02" db="EMBL/GenBank/DDBJ databases">
        <title>Aspergillus puulaauensis MK2 genome sequence.</title>
        <authorList>
            <person name="Futagami T."/>
            <person name="Mori K."/>
            <person name="Kadooka C."/>
            <person name="Tanaka T."/>
        </authorList>
    </citation>
    <scope>NUCLEOTIDE SEQUENCE</scope>
    <source>
        <strain evidence="7">MK2</strain>
    </source>
</reference>
<dbReference type="InterPro" id="IPR052478">
    <property type="entry name" value="Metabolite_Synth_Reg"/>
</dbReference>